<dbReference type="SUPFAM" id="SSF144000">
    <property type="entry name" value="Oxysterol-binding protein-like"/>
    <property type="match status" value="1"/>
</dbReference>
<keyword evidence="3" id="KW-0445">Lipid transport</keyword>
<accession>A0A8S9JV87</accession>
<evidence type="ECO:0000256" key="3">
    <source>
        <dbReference type="ARBA" id="ARBA00023055"/>
    </source>
</evidence>
<dbReference type="GO" id="GO:0006869">
    <property type="term" value="P:lipid transport"/>
    <property type="evidence" value="ECO:0007669"/>
    <property type="project" value="UniProtKB-KW"/>
</dbReference>
<evidence type="ECO:0000256" key="4">
    <source>
        <dbReference type="ARBA" id="ARBA00023121"/>
    </source>
</evidence>
<name>A0A8S9JV87_BRACR</name>
<dbReference type="GO" id="GO:0016020">
    <property type="term" value="C:membrane"/>
    <property type="evidence" value="ECO:0007669"/>
    <property type="project" value="TreeGrafter"/>
</dbReference>
<dbReference type="Pfam" id="PF01237">
    <property type="entry name" value="Oxysterol_BP"/>
    <property type="match status" value="1"/>
</dbReference>
<comment type="caution">
    <text evidence="6">The sequence shown here is derived from an EMBL/GenBank/DDBJ whole genome shotgun (WGS) entry which is preliminary data.</text>
</comment>
<dbReference type="InterPro" id="IPR037239">
    <property type="entry name" value="OSBP_sf"/>
</dbReference>
<evidence type="ECO:0000313" key="6">
    <source>
        <dbReference type="EMBL" id="KAF2585752.1"/>
    </source>
</evidence>
<dbReference type="InterPro" id="IPR000648">
    <property type="entry name" value="Oxysterol-bd"/>
</dbReference>
<gene>
    <name evidence="6" type="ORF">F2Q70_00034852</name>
</gene>
<dbReference type="Gene3D" id="2.30.29.30">
    <property type="entry name" value="Pleckstrin-homology domain (PH domain)/Phosphotyrosine-binding domain (PTB)"/>
    <property type="match status" value="1"/>
</dbReference>
<protein>
    <recommendedName>
        <fullName evidence="5">PH domain-containing protein</fullName>
    </recommendedName>
</protein>
<feature type="domain" description="PH" evidence="5">
    <location>
        <begin position="1"/>
        <end position="67"/>
    </location>
</feature>
<dbReference type="InterPro" id="IPR001849">
    <property type="entry name" value="PH_domain"/>
</dbReference>
<keyword evidence="4" id="KW-0446">Lipid-binding</keyword>
<evidence type="ECO:0000256" key="2">
    <source>
        <dbReference type="ARBA" id="ARBA00022448"/>
    </source>
</evidence>
<organism evidence="6">
    <name type="scientific">Brassica cretica</name>
    <name type="common">Mustard</name>
    <dbReference type="NCBI Taxonomy" id="69181"/>
    <lineage>
        <taxon>Eukaryota</taxon>
        <taxon>Viridiplantae</taxon>
        <taxon>Streptophyta</taxon>
        <taxon>Embryophyta</taxon>
        <taxon>Tracheophyta</taxon>
        <taxon>Spermatophyta</taxon>
        <taxon>Magnoliopsida</taxon>
        <taxon>eudicotyledons</taxon>
        <taxon>Gunneridae</taxon>
        <taxon>Pentapetalae</taxon>
        <taxon>rosids</taxon>
        <taxon>malvids</taxon>
        <taxon>Brassicales</taxon>
        <taxon>Brassicaceae</taxon>
        <taxon>Brassiceae</taxon>
        <taxon>Brassica</taxon>
    </lineage>
</organism>
<dbReference type="PROSITE" id="PS50003">
    <property type="entry name" value="PH_DOMAIN"/>
    <property type="match status" value="1"/>
</dbReference>
<reference evidence="6" key="1">
    <citation type="submission" date="2019-12" db="EMBL/GenBank/DDBJ databases">
        <title>Genome sequencing and annotation of Brassica cretica.</title>
        <authorList>
            <person name="Studholme D.J."/>
            <person name="Sarris P.F."/>
        </authorList>
    </citation>
    <scope>NUCLEOTIDE SEQUENCE</scope>
    <source>
        <strain evidence="6">PFS-102/07</strain>
        <tissue evidence="6">Leaf</tissue>
    </source>
</reference>
<dbReference type="InterPro" id="IPR011993">
    <property type="entry name" value="PH-like_dom_sf"/>
</dbReference>
<dbReference type="PANTHER" id="PTHR10972:SF155">
    <property type="entry name" value="OXYSTEROL-BINDING PROTEIN-RELATED PROTEIN 2A"/>
    <property type="match status" value="1"/>
</dbReference>
<proteinExistence type="predicted"/>
<evidence type="ECO:0000256" key="1">
    <source>
        <dbReference type="ARBA" id="ARBA00003361"/>
    </source>
</evidence>
<comment type="function">
    <text evidence="1">May be involved in the transport of sterols.</text>
</comment>
<dbReference type="GO" id="GO:0005829">
    <property type="term" value="C:cytosol"/>
    <property type="evidence" value="ECO:0007669"/>
    <property type="project" value="TreeGrafter"/>
</dbReference>
<dbReference type="SUPFAM" id="SSF50729">
    <property type="entry name" value="PH domain-like"/>
    <property type="match status" value="1"/>
</dbReference>
<dbReference type="PANTHER" id="PTHR10972">
    <property type="entry name" value="OXYSTEROL-BINDING PROTEIN-RELATED"/>
    <property type="match status" value="1"/>
</dbReference>
<evidence type="ECO:0000259" key="5">
    <source>
        <dbReference type="PROSITE" id="PS50003"/>
    </source>
</evidence>
<dbReference type="GO" id="GO:0032934">
    <property type="term" value="F:sterol binding"/>
    <property type="evidence" value="ECO:0007669"/>
    <property type="project" value="TreeGrafter"/>
</dbReference>
<keyword evidence="2" id="KW-0813">Transport</keyword>
<dbReference type="EMBL" id="QGKY02000246">
    <property type="protein sequence ID" value="KAF2585752.1"/>
    <property type="molecule type" value="Genomic_DNA"/>
</dbReference>
<sequence length="237" mass="27104">MVVVTMEEVVTDIMKMVVVLKDVSSFRESKSDERKFYIFTATKTLHLRTDSISDRAAWLQALASAKCIFPLRSLNGDFSFTSPKDLSISTERLKKRLQEAGMNENLVKDCEQIMLSEFSEMHGQIKLLHEERTNLFDALRQLEEANLEAGAPGIHSSLGRGKYSAEKEKAVSLWSMIKDNVGKDLTRVCLPVYFNEPISSLQKCFEDLEYSYLLDRAYEHGKSNLAYGRRRVRDLAF</sequence>
<dbReference type="AlphaFoldDB" id="A0A8S9JV87"/>